<evidence type="ECO:0000256" key="3">
    <source>
        <dbReference type="ARBA" id="ARBA00022737"/>
    </source>
</evidence>
<dbReference type="Gene3D" id="1.10.8.430">
    <property type="entry name" value="Helical domain of apoptotic protease-activating factors"/>
    <property type="match status" value="1"/>
</dbReference>
<reference evidence="9" key="1">
    <citation type="submission" date="2016-06" db="EMBL/GenBank/DDBJ databases">
        <title>Parallel loss of symbiosis genes in relatives of nitrogen-fixing non-legume Parasponia.</title>
        <authorList>
            <person name="Van Velzen R."/>
            <person name="Holmer R."/>
            <person name="Bu F."/>
            <person name="Rutten L."/>
            <person name="Van Zeijl A."/>
            <person name="Liu W."/>
            <person name="Santuari L."/>
            <person name="Cao Q."/>
            <person name="Sharma T."/>
            <person name="Shen D."/>
            <person name="Roswanjaya Y."/>
            <person name="Wardhani T."/>
            <person name="Kalhor M.S."/>
            <person name="Jansen J."/>
            <person name="Van den Hoogen J."/>
            <person name="Gungor B."/>
            <person name="Hartog M."/>
            <person name="Hontelez J."/>
            <person name="Verver J."/>
            <person name="Yang W.-C."/>
            <person name="Schijlen E."/>
            <person name="Repin R."/>
            <person name="Schilthuizen M."/>
            <person name="Schranz E."/>
            <person name="Heidstra R."/>
            <person name="Miyata K."/>
            <person name="Fedorova E."/>
            <person name="Kohlen W."/>
            <person name="Bisseling T."/>
            <person name="Smit S."/>
            <person name="Geurts R."/>
        </authorList>
    </citation>
    <scope>NUCLEOTIDE SEQUENCE [LARGE SCALE GENOMIC DNA]</scope>
    <source>
        <strain evidence="9">cv. WU1-14</strain>
    </source>
</reference>
<dbReference type="FunFam" id="3.40.50.10140:FF:000007">
    <property type="entry name" value="Disease resistance protein (TIR-NBS-LRR class)"/>
    <property type="match status" value="1"/>
</dbReference>
<dbReference type="InterPro" id="IPR044974">
    <property type="entry name" value="Disease_R_plants"/>
</dbReference>
<dbReference type="Pfam" id="PF01582">
    <property type="entry name" value="TIR"/>
    <property type="match status" value="1"/>
</dbReference>
<dbReference type="Pfam" id="PF00931">
    <property type="entry name" value="NB-ARC"/>
    <property type="match status" value="1"/>
</dbReference>
<dbReference type="EMBL" id="JXTB01000750">
    <property type="protein sequence ID" value="PON33192.1"/>
    <property type="molecule type" value="Genomic_DNA"/>
</dbReference>
<dbReference type="SMART" id="SM00255">
    <property type="entry name" value="TIR"/>
    <property type="match status" value="1"/>
</dbReference>
<dbReference type="PROSITE" id="PS50104">
    <property type="entry name" value="TIR"/>
    <property type="match status" value="1"/>
</dbReference>
<dbReference type="Proteomes" id="UP000237105">
    <property type="component" value="Unassembled WGS sequence"/>
</dbReference>
<dbReference type="Gene3D" id="3.40.50.10140">
    <property type="entry name" value="Toll/interleukin-1 receptor homology (TIR) domain"/>
    <property type="match status" value="1"/>
</dbReference>
<evidence type="ECO:0000259" key="7">
    <source>
        <dbReference type="PROSITE" id="PS50104"/>
    </source>
</evidence>
<dbReference type="SUPFAM" id="SSF52540">
    <property type="entry name" value="P-loop containing nucleoside triphosphate hydrolases"/>
    <property type="match status" value="1"/>
</dbReference>
<dbReference type="PANTHER" id="PTHR11017:SF479">
    <property type="entry name" value="DISEASE RESISTANCE PROTEIN (TIR-NBS-LRR CLASS) FAMILY"/>
    <property type="match status" value="1"/>
</dbReference>
<dbReference type="GO" id="GO:0043531">
    <property type="term" value="F:ADP binding"/>
    <property type="evidence" value="ECO:0007669"/>
    <property type="project" value="InterPro"/>
</dbReference>
<dbReference type="Pfam" id="PF23282">
    <property type="entry name" value="WHD_ROQ1"/>
    <property type="match status" value="1"/>
</dbReference>
<dbReference type="InterPro" id="IPR042197">
    <property type="entry name" value="Apaf_helical"/>
</dbReference>
<keyword evidence="5" id="KW-0520">NAD</keyword>
<evidence type="ECO:0000256" key="4">
    <source>
        <dbReference type="ARBA" id="ARBA00022801"/>
    </source>
</evidence>
<dbReference type="Gene3D" id="3.40.50.300">
    <property type="entry name" value="P-loop containing nucleotide triphosphate hydrolases"/>
    <property type="match status" value="1"/>
</dbReference>
<dbReference type="InterPro" id="IPR000157">
    <property type="entry name" value="TIR_dom"/>
</dbReference>
<dbReference type="InterPro" id="IPR058192">
    <property type="entry name" value="WHD_ROQ1-like"/>
</dbReference>
<dbReference type="InterPro" id="IPR035897">
    <property type="entry name" value="Toll_tir_struct_dom_sf"/>
</dbReference>
<keyword evidence="4" id="KW-0378">Hydrolase</keyword>
<evidence type="ECO:0000256" key="5">
    <source>
        <dbReference type="ARBA" id="ARBA00023027"/>
    </source>
</evidence>
<dbReference type="EC" id="3.2.2.6" evidence="1"/>
<feature type="domain" description="TIR" evidence="7">
    <location>
        <begin position="16"/>
        <end position="183"/>
    </location>
</feature>
<name>A0A2P5A9I2_PARAD</name>
<dbReference type="InterPro" id="IPR045344">
    <property type="entry name" value="C-JID"/>
</dbReference>
<sequence length="1152" mass="130942">MATAAPSSSSQSSTQKKYHIFISFRGEDTRRTFTSHLYHAFSVKKINAYIDEESLRKGDEISPSLLEAIEESKISVVILSKNYASSRWCLDELNHILRCKETDSQIVVPVFYDVDPSDVRKQKGSYASAFEAHEVRFKDQMDKVQQWRSSLARVADLSGFDSSNFGSDSMLVEAILRDVMKKLDSVSPCHDYCKDLVGIEKRIEHVEAMLNISSSDVRIVGIWGMGGIGKTTLARAVFNKLAYRFEACYFLENVKQESKRDGLAKLKERLFSEILLEKQGLNVASQFVKHRLSCTKVFIVLDDIDDAEQLENLAGNRDWFSAGSRIIVTTRDLEVFTCIQADETYEVEKLNSHEALQLFCSKAFRRNSPISDYLDLSERVVSYAKGIPLALKVLGLHLYSKSINEWESAVDKLRKDPNKKIYDVLKISYDGLEENEQQIFLDIACFFKGYQENLVKKILLDVFGRYVDIGIAILLDRSLVTLGTYNTTIEMHDLLQQMGRRIVHEESNKPGKRSRLWLTEDIHQVLKHNTGTQAVQGMALATCDLRDSISLNPHVFRKMYNLKFIDFCNRSGDSRCYLNLPDGLESLPDELGFLRWDYYPLKSLPSDFPPNNIVQMDLRDSQIEHLWEGVQNFGNLKALDLSGSKNLIQIPNLSRAMKLEDIHLSYCPNINKFPELPANVQQLGLSGTSIEQVPPSIECLSCLKILQLHDCEKLKSLPSNIWKLKSLRRLGLECCSELEYLPEISEPMENLTELEITESGIKELPSSIKNLIGLYSLDLSNCTNFHSIPHFENLPPSSTGLLFLKNINLDNTSVSEIPDWIFCLPILDELSLRRTMIGTLPASIKSSKLRKLYVRGCESLQSLPELPLCIKIVDASGCRSLRMVSNPSFEALTQEPWKTWTHEDCSYNDDFKYSGCFMLDVSNIITEFHIRALRLGIGYELVPKEIKLQQKAPGVCFAFSGDEIPRWFNYQNDDGSSINVKLDPQPYDTPNFMGFASCLVASFNKIGGSACLDDPIGFQLQCNTAFINNDGKRRHYFGRPLFFYGLRNDSGTNLFLGYFHMYGVNLSSLKEISVDFETKIDRTYNHLDMKVKRCGIRMLCLEDAREFGIVSGELVLPEPNFIFSIAEPNEVEIIDLDIDEPPPKRTKFSSFP</sequence>
<gene>
    <name evidence="8" type="primary">PanTNL18</name>
    <name evidence="8" type="ORF">PanWU01x14_354710</name>
</gene>
<dbReference type="SUPFAM" id="SSF52200">
    <property type="entry name" value="Toll/Interleukin receptor TIR domain"/>
    <property type="match status" value="1"/>
</dbReference>
<proteinExistence type="predicted"/>
<dbReference type="Pfam" id="PF20160">
    <property type="entry name" value="C-JID"/>
    <property type="match status" value="1"/>
</dbReference>
<dbReference type="PANTHER" id="PTHR11017">
    <property type="entry name" value="LEUCINE-RICH REPEAT-CONTAINING PROTEIN"/>
    <property type="match status" value="1"/>
</dbReference>
<dbReference type="InterPro" id="IPR032675">
    <property type="entry name" value="LRR_dom_sf"/>
</dbReference>
<accession>A0A2P5A9I2</accession>
<evidence type="ECO:0000313" key="8">
    <source>
        <dbReference type="EMBL" id="PON33192.1"/>
    </source>
</evidence>
<dbReference type="SUPFAM" id="SSF52058">
    <property type="entry name" value="L domain-like"/>
    <property type="match status" value="1"/>
</dbReference>
<dbReference type="OrthoDB" id="1163719at2759"/>
<dbReference type="PRINTS" id="PR00364">
    <property type="entry name" value="DISEASERSIST"/>
</dbReference>
<dbReference type="FunFam" id="1.10.8.430:FF:000002">
    <property type="entry name" value="Disease resistance protein (TIR-NBS-LRR class)"/>
    <property type="match status" value="1"/>
</dbReference>
<keyword evidence="3" id="KW-0677">Repeat</keyword>
<evidence type="ECO:0000256" key="2">
    <source>
        <dbReference type="ARBA" id="ARBA00022614"/>
    </source>
</evidence>
<dbReference type="GO" id="GO:0061809">
    <property type="term" value="F:NAD+ nucleosidase activity, cyclic ADP-ribose generating"/>
    <property type="evidence" value="ECO:0007669"/>
    <property type="project" value="UniProtKB-EC"/>
</dbReference>
<comment type="caution">
    <text evidence="8">The sequence shown here is derived from an EMBL/GenBank/DDBJ whole genome shotgun (WGS) entry which is preliminary data.</text>
</comment>
<protein>
    <recommendedName>
        <fullName evidence="1">ADP-ribosyl cyclase/cyclic ADP-ribose hydrolase</fullName>
        <ecNumber evidence="1">3.2.2.6</ecNumber>
    </recommendedName>
</protein>
<evidence type="ECO:0000256" key="6">
    <source>
        <dbReference type="ARBA" id="ARBA00047304"/>
    </source>
</evidence>
<evidence type="ECO:0000313" key="9">
    <source>
        <dbReference type="Proteomes" id="UP000237105"/>
    </source>
</evidence>
<dbReference type="AlphaFoldDB" id="A0A2P5A9I2"/>
<dbReference type="GO" id="GO:0006952">
    <property type="term" value="P:defense response"/>
    <property type="evidence" value="ECO:0007669"/>
    <property type="project" value="InterPro"/>
</dbReference>
<dbReference type="Gene3D" id="3.80.10.10">
    <property type="entry name" value="Ribonuclease Inhibitor"/>
    <property type="match status" value="2"/>
</dbReference>
<dbReference type="GO" id="GO:0007165">
    <property type="term" value="P:signal transduction"/>
    <property type="evidence" value="ECO:0007669"/>
    <property type="project" value="InterPro"/>
</dbReference>
<organism evidence="8 9">
    <name type="scientific">Parasponia andersonii</name>
    <name type="common">Sponia andersonii</name>
    <dbReference type="NCBI Taxonomy" id="3476"/>
    <lineage>
        <taxon>Eukaryota</taxon>
        <taxon>Viridiplantae</taxon>
        <taxon>Streptophyta</taxon>
        <taxon>Embryophyta</taxon>
        <taxon>Tracheophyta</taxon>
        <taxon>Spermatophyta</taxon>
        <taxon>Magnoliopsida</taxon>
        <taxon>eudicotyledons</taxon>
        <taxon>Gunneridae</taxon>
        <taxon>Pentapetalae</taxon>
        <taxon>rosids</taxon>
        <taxon>fabids</taxon>
        <taxon>Rosales</taxon>
        <taxon>Cannabaceae</taxon>
        <taxon>Parasponia</taxon>
    </lineage>
</organism>
<dbReference type="InterPro" id="IPR027417">
    <property type="entry name" value="P-loop_NTPase"/>
</dbReference>
<comment type="catalytic activity">
    <reaction evidence="6">
        <text>NAD(+) + H2O = ADP-D-ribose + nicotinamide + H(+)</text>
        <dbReference type="Rhea" id="RHEA:16301"/>
        <dbReference type="ChEBI" id="CHEBI:15377"/>
        <dbReference type="ChEBI" id="CHEBI:15378"/>
        <dbReference type="ChEBI" id="CHEBI:17154"/>
        <dbReference type="ChEBI" id="CHEBI:57540"/>
        <dbReference type="ChEBI" id="CHEBI:57967"/>
        <dbReference type="EC" id="3.2.2.6"/>
    </reaction>
    <physiologicalReaction direction="left-to-right" evidence="6">
        <dbReference type="Rhea" id="RHEA:16302"/>
    </physiologicalReaction>
</comment>
<dbReference type="InterPro" id="IPR002182">
    <property type="entry name" value="NB-ARC"/>
</dbReference>
<evidence type="ECO:0000256" key="1">
    <source>
        <dbReference type="ARBA" id="ARBA00011982"/>
    </source>
</evidence>
<keyword evidence="2" id="KW-0433">Leucine-rich repeat</keyword>
<keyword evidence="9" id="KW-1185">Reference proteome</keyword>